<evidence type="ECO:0000256" key="1">
    <source>
        <dbReference type="ARBA" id="ARBA00022734"/>
    </source>
</evidence>
<dbReference type="AlphaFoldDB" id="A0ABC9B712"/>
<dbReference type="EMBL" id="OZ075134">
    <property type="protein sequence ID" value="CAL4994280.1"/>
    <property type="molecule type" value="Genomic_DNA"/>
</dbReference>
<dbReference type="InterPro" id="IPR001229">
    <property type="entry name" value="Jacalin-like_lectin_dom"/>
</dbReference>
<protein>
    <recommendedName>
        <fullName evidence="3">Jacalin-type lectin domain-containing protein</fullName>
    </recommendedName>
</protein>
<reference evidence="4 5" key="2">
    <citation type="submission" date="2024-10" db="EMBL/GenBank/DDBJ databases">
        <authorList>
            <person name="Ryan C."/>
        </authorList>
    </citation>
    <scope>NUCLEOTIDE SEQUENCE [LARGE SCALE GENOMIC DNA]</scope>
</reference>
<keyword evidence="1" id="KW-0430">Lectin</keyword>
<evidence type="ECO:0000256" key="2">
    <source>
        <dbReference type="SAM" id="SignalP"/>
    </source>
</evidence>
<dbReference type="InterPro" id="IPR036404">
    <property type="entry name" value="Jacalin-like_lectin_dom_sf"/>
</dbReference>
<evidence type="ECO:0000259" key="3">
    <source>
        <dbReference type="Pfam" id="PF01419"/>
    </source>
</evidence>
<feature type="domain" description="Jacalin-type lectin" evidence="3">
    <location>
        <begin position="56"/>
        <end position="102"/>
    </location>
</feature>
<organism evidence="4 5">
    <name type="scientific">Urochloa decumbens</name>
    <dbReference type="NCBI Taxonomy" id="240449"/>
    <lineage>
        <taxon>Eukaryota</taxon>
        <taxon>Viridiplantae</taxon>
        <taxon>Streptophyta</taxon>
        <taxon>Embryophyta</taxon>
        <taxon>Tracheophyta</taxon>
        <taxon>Spermatophyta</taxon>
        <taxon>Magnoliopsida</taxon>
        <taxon>Liliopsida</taxon>
        <taxon>Poales</taxon>
        <taxon>Poaceae</taxon>
        <taxon>PACMAD clade</taxon>
        <taxon>Panicoideae</taxon>
        <taxon>Panicodae</taxon>
        <taxon>Paniceae</taxon>
        <taxon>Melinidinae</taxon>
        <taxon>Urochloa</taxon>
    </lineage>
</organism>
<evidence type="ECO:0000313" key="4">
    <source>
        <dbReference type="EMBL" id="CAL4994280.1"/>
    </source>
</evidence>
<dbReference type="Gene3D" id="2.100.10.30">
    <property type="entry name" value="Jacalin-like lectin domain"/>
    <property type="match status" value="2"/>
</dbReference>
<evidence type="ECO:0000313" key="5">
    <source>
        <dbReference type="Proteomes" id="UP001497457"/>
    </source>
</evidence>
<keyword evidence="5" id="KW-1185">Reference proteome</keyword>
<proteinExistence type="predicted"/>
<dbReference type="Pfam" id="PF01419">
    <property type="entry name" value="Jacalin"/>
    <property type="match status" value="1"/>
</dbReference>
<name>A0ABC9B712_9POAL</name>
<reference evidence="5" key="1">
    <citation type="submission" date="2024-06" db="EMBL/GenBank/DDBJ databases">
        <authorList>
            <person name="Ryan C."/>
        </authorList>
    </citation>
    <scope>NUCLEOTIDE SEQUENCE [LARGE SCALE GENOMIC DNA]</scope>
</reference>
<gene>
    <name evidence="4" type="ORF">URODEC1_LOCUS61852</name>
</gene>
<keyword evidence="2" id="KW-0732">Signal</keyword>
<accession>A0ABC9B712</accession>
<dbReference type="GO" id="GO:0030246">
    <property type="term" value="F:carbohydrate binding"/>
    <property type="evidence" value="ECO:0007669"/>
    <property type="project" value="UniProtKB-KW"/>
</dbReference>
<dbReference type="PANTHER" id="PTHR46506">
    <property type="entry name" value="OS05G0143600 PROTEIN"/>
    <property type="match status" value="1"/>
</dbReference>
<dbReference type="Proteomes" id="UP001497457">
    <property type="component" value="Chromosome 24b"/>
</dbReference>
<dbReference type="SUPFAM" id="SSF51101">
    <property type="entry name" value="Mannose-binding lectins"/>
    <property type="match status" value="1"/>
</dbReference>
<feature type="signal peptide" evidence="2">
    <location>
        <begin position="1"/>
        <end position="28"/>
    </location>
</feature>
<sequence>MAMENTILVALFLTALVVLSVSVPTATADNIEKKDICSKSLPQRLDYGEETKGKDIPEPLKRLESVTIISNYCINAIKFSYTDQTGQRCSAGPWGGPGGTAHKDLGTVAEEDGTPFSITAPTGTSIMGFFARGERYPETIGVYLNKL</sequence>
<feature type="chain" id="PRO_5044790778" description="Jacalin-type lectin domain-containing protein" evidence="2">
    <location>
        <begin position="29"/>
        <end position="147"/>
    </location>
</feature>